<comment type="caution">
    <text evidence="1">The sequence shown here is derived from an EMBL/GenBank/DDBJ whole genome shotgun (WGS) entry which is preliminary data.</text>
</comment>
<evidence type="ECO:0000313" key="1">
    <source>
        <dbReference type="EMBL" id="MDQ0152962.1"/>
    </source>
</evidence>
<sequence length="294" mass="33978">MIRLGIGFATGRRNFRKALRSYLMIWNSVKHTMPDCEVHLSLFVAYDSNYRNTQSTDFTNLSQDIVDSFDHIVFLGSKNIPLSMQMLIQKSKLDKSEVELLFNSGYSGKRISVLCAALLNHMDYLLFLDDDEYPLAVTNNHDLALWSGQRVFCSHLQEIEKADYTNGYHCGYFSPIPQLRFTESLPEKSFRLFIEAISNDIINWKHIRNLMKTHGVTYASTEILSRGVPEEVPYAQAGSGTSRCMFFLPIRNTSRVVWNKSKRFSFRFFHSWQIILRKSASYPYRVSSANTAKM</sequence>
<dbReference type="EMBL" id="JAUSTO010000010">
    <property type="protein sequence ID" value="MDQ0152962.1"/>
    <property type="molecule type" value="Genomic_DNA"/>
</dbReference>
<dbReference type="AlphaFoldDB" id="A0AAE3VBA6"/>
<protein>
    <submittedName>
        <fullName evidence="1">Uncharacterized protein</fullName>
    </submittedName>
</protein>
<dbReference type="Proteomes" id="UP001241537">
    <property type="component" value="Unassembled WGS sequence"/>
</dbReference>
<gene>
    <name evidence="1" type="ORF">J2S20_001668</name>
</gene>
<proteinExistence type="predicted"/>
<accession>A0AAE3VBA6</accession>
<reference evidence="1" key="1">
    <citation type="submission" date="2023-07" db="EMBL/GenBank/DDBJ databases">
        <title>Genomic Encyclopedia of Type Strains, Phase IV (KMG-IV): sequencing the most valuable type-strain genomes for metagenomic binning, comparative biology and taxonomic classification.</title>
        <authorList>
            <person name="Goeker M."/>
        </authorList>
    </citation>
    <scope>NUCLEOTIDE SEQUENCE</scope>
    <source>
        <strain evidence="1">DSM 19659</strain>
    </source>
</reference>
<evidence type="ECO:0000313" key="2">
    <source>
        <dbReference type="Proteomes" id="UP001241537"/>
    </source>
</evidence>
<organism evidence="1 2">
    <name type="scientific">Moryella indoligenes</name>
    <dbReference type="NCBI Taxonomy" id="371674"/>
    <lineage>
        <taxon>Bacteria</taxon>
        <taxon>Bacillati</taxon>
        <taxon>Bacillota</taxon>
        <taxon>Clostridia</taxon>
        <taxon>Lachnospirales</taxon>
        <taxon>Lachnospiraceae</taxon>
        <taxon>Moryella</taxon>
    </lineage>
</organism>
<dbReference type="RefSeq" id="WP_307254942.1">
    <property type="nucleotide sequence ID" value="NZ_JAUSTO010000010.1"/>
</dbReference>
<keyword evidence="2" id="KW-1185">Reference proteome</keyword>
<name>A0AAE3VBA6_9FIRM</name>